<accession>A0ABY1KBB0</accession>
<feature type="domain" description="Activator of Hsp90 ATPase homologue 1/2-like C-terminal" evidence="2">
    <location>
        <begin position="22"/>
        <end position="143"/>
    </location>
</feature>
<evidence type="ECO:0000256" key="1">
    <source>
        <dbReference type="ARBA" id="ARBA00006817"/>
    </source>
</evidence>
<dbReference type="InterPro" id="IPR013538">
    <property type="entry name" value="ASHA1/2-like_C"/>
</dbReference>
<comment type="caution">
    <text evidence="3">The sequence shown here is derived from an EMBL/GenBank/DDBJ whole genome shotgun (WGS) entry which is preliminary data.</text>
</comment>
<dbReference type="Pfam" id="PF08327">
    <property type="entry name" value="AHSA1"/>
    <property type="match status" value="1"/>
</dbReference>
<name>A0ABY1KBB0_9BACL</name>
<dbReference type="CDD" id="cd07814">
    <property type="entry name" value="SRPBCC_CalC_Aha1-like"/>
    <property type="match status" value="1"/>
</dbReference>
<keyword evidence="4" id="KW-1185">Reference proteome</keyword>
<dbReference type="RefSeq" id="WP_068588276.1">
    <property type="nucleotide sequence ID" value="NZ_FTNK01000018.1"/>
</dbReference>
<gene>
    <name evidence="3" type="ORF">SAMN05421578_11845</name>
</gene>
<protein>
    <submittedName>
        <fullName evidence="3">Uncharacterized conserved protein YndB, AHSA1/START domain</fullName>
    </submittedName>
</protein>
<dbReference type="SUPFAM" id="SSF55961">
    <property type="entry name" value="Bet v1-like"/>
    <property type="match status" value="1"/>
</dbReference>
<proteinExistence type="inferred from homology"/>
<dbReference type="InterPro" id="IPR023393">
    <property type="entry name" value="START-like_dom_sf"/>
</dbReference>
<dbReference type="Proteomes" id="UP000186666">
    <property type="component" value="Unassembled WGS sequence"/>
</dbReference>
<sequence>MEKQHTEVQGHIPEIRQTLILKASIEKVWNAVATAEGIATWFMPSDFQPIEGHEFHLEAGPFGKSPCKVTVIDRPNKLSFNWGKDWVLTFELIALDDTTEFTLIHSGWDVDSITESGETHAIVRDRMAMGWVGMVDKLRKLVEA</sequence>
<evidence type="ECO:0000313" key="3">
    <source>
        <dbReference type="EMBL" id="SIR55051.1"/>
    </source>
</evidence>
<evidence type="ECO:0000259" key="2">
    <source>
        <dbReference type="Pfam" id="PF08327"/>
    </source>
</evidence>
<reference evidence="3 4" key="1">
    <citation type="submission" date="2017-01" db="EMBL/GenBank/DDBJ databases">
        <authorList>
            <person name="Varghese N."/>
            <person name="Submissions S."/>
        </authorList>
    </citation>
    <scope>NUCLEOTIDE SEQUENCE [LARGE SCALE GENOMIC DNA]</scope>
    <source>
        <strain evidence="3 4">ATCC 23464</strain>
    </source>
</reference>
<comment type="similarity">
    <text evidence="1">Belongs to the AHA1 family.</text>
</comment>
<evidence type="ECO:0000313" key="4">
    <source>
        <dbReference type="Proteomes" id="UP000186666"/>
    </source>
</evidence>
<dbReference type="Gene3D" id="3.30.530.20">
    <property type="match status" value="1"/>
</dbReference>
<organism evidence="3 4">
    <name type="scientific">Paenibacillus macquariensis</name>
    <dbReference type="NCBI Taxonomy" id="948756"/>
    <lineage>
        <taxon>Bacteria</taxon>
        <taxon>Bacillati</taxon>
        <taxon>Bacillota</taxon>
        <taxon>Bacilli</taxon>
        <taxon>Bacillales</taxon>
        <taxon>Paenibacillaceae</taxon>
        <taxon>Paenibacillus</taxon>
    </lineage>
</organism>
<dbReference type="EMBL" id="FTNK01000018">
    <property type="protein sequence ID" value="SIR55051.1"/>
    <property type="molecule type" value="Genomic_DNA"/>
</dbReference>